<dbReference type="PANTHER" id="PTHR31170:SF18">
    <property type="entry name" value="(WILD MALAYSIAN BANANA) HYPOTHETICAL PROTEIN"/>
    <property type="match status" value="1"/>
</dbReference>
<gene>
    <name evidence="2" type="ORF">QOZ80_UnG0727920</name>
</gene>
<accession>A0AAV9G2U8</accession>
<keyword evidence="3" id="KW-1185">Reference proteome</keyword>
<evidence type="ECO:0000313" key="2">
    <source>
        <dbReference type="EMBL" id="KAK2630725.1"/>
    </source>
</evidence>
<evidence type="ECO:0000256" key="1">
    <source>
        <dbReference type="SAM" id="Phobius"/>
    </source>
</evidence>
<dbReference type="Pfam" id="PF03140">
    <property type="entry name" value="DUF247"/>
    <property type="match status" value="1"/>
</dbReference>
<feature type="transmembrane region" description="Helical" evidence="1">
    <location>
        <begin position="419"/>
        <end position="443"/>
    </location>
</feature>
<reference evidence="2 3" key="1">
    <citation type="submission" date="2023-05" db="EMBL/GenBank/DDBJ databases">
        <title>WGS assembly of Eleusine coracana.</title>
        <authorList>
            <person name="Jenkins J."/>
            <person name="Schmutz J."/>
            <person name="Lux T."/>
            <person name="Plott C."/>
            <person name="Mayer K."/>
            <person name="Qi P."/>
            <person name="Devos K."/>
        </authorList>
    </citation>
    <scope>NUCLEOTIDE SEQUENCE [LARGE SCALE GENOMIC DNA]</scope>
    <source>
        <tissue evidence="2">Leaves</tissue>
    </source>
</reference>
<comment type="caution">
    <text evidence="2">The sequence shown here is derived from an EMBL/GenBank/DDBJ whole genome shotgun (WGS) entry which is preliminary data.</text>
</comment>
<name>A0AAV9G2U8_ELECO</name>
<dbReference type="EMBL" id="MU847601">
    <property type="protein sequence ID" value="KAK2630725.1"/>
    <property type="molecule type" value="Genomic_DNA"/>
</dbReference>
<dbReference type="PANTHER" id="PTHR31170">
    <property type="entry name" value="BNAC04G53230D PROTEIN"/>
    <property type="match status" value="1"/>
</dbReference>
<organism evidence="2 3">
    <name type="scientific">Eleusine coracana subsp. coracana</name>
    <dbReference type="NCBI Taxonomy" id="191504"/>
    <lineage>
        <taxon>Eukaryota</taxon>
        <taxon>Viridiplantae</taxon>
        <taxon>Streptophyta</taxon>
        <taxon>Embryophyta</taxon>
        <taxon>Tracheophyta</taxon>
        <taxon>Spermatophyta</taxon>
        <taxon>Magnoliopsida</taxon>
        <taxon>Liliopsida</taxon>
        <taxon>Poales</taxon>
        <taxon>Poaceae</taxon>
        <taxon>PACMAD clade</taxon>
        <taxon>Chloridoideae</taxon>
        <taxon>Cynodonteae</taxon>
        <taxon>Eleusininae</taxon>
        <taxon>Eleusine</taxon>
    </lineage>
</organism>
<sequence>MEASSHNVSIGVEEEAISDSWVMEMDKMIGDSDRSSEMKQWSKRYIYRVPAWIKNLHPDRHPKKCNAYSPQLMSLGPFHHGVSDLVSMEVHKHRAVAHLVRRSGKQLSEFTAAVRSVADQLWDAYEDIGAEWEGERFVKLMVTDGCFLLELLMMGEAEGNMPEDYPPMDPVFSKHGYLNLWDTLWCDMIVMENQLPLLLLHTLVTIQRGTSPTAKEINHLVCDALFSTEEDTQLDQDQGLHILDIYHKVYLCCNADNVPRQGSDWHEDMPSAVELYQAGIHFKGLENLNLAGIHFERGVLYMPVIKFYDNIECEFLNVMAFERLHPNAGNHVMDFVYFMDNLIDTAADVRLLCSNKVIVNLLGSDEELATLINKILSKQVGLSDNTPIHDVHRQVSDHCKKPWNKWRATFIHTYFSNPWVFISLIAAVILLVATIMQTVYTIIPFYRK</sequence>
<keyword evidence="1" id="KW-0812">Transmembrane</keyword>
<keyword evidence="1" id="KW-1133">Transmembrane helix</keyword>
<protein>
    <submittedName>
        <fullName evidence="2">Uncharacterized protein</fullName>
    </submittedName>
</protein>
<dbReference type="Proteomes" id="UP001301735">
    <property type="component" value="Unassembled WGS sequence"/>
</dbReference>
<keyword evidence="1" id="KW-0472">Membrane</keyword>
<evidence type="ECO:0000313" key="3">
    <source>
        <dbReference type="Proteomes" id="UP001301735"/>
    </source>
</evidence>
<dbReference type="AlphaFoldDB" id="A0AAV9G2U8"/>
<proteinExistence type="predicted"/>
<dbReference type="InterPro" id="IPR004158">
    <property type="entry name" value="DUF247_pln"/>
</dbReference>